<dbReference type="Proteomes" id="UP000553776">
    <property type="component" value="Unassembled WGS sequence"/>
</dbReference>
<feature type="domain" description="HD-GYP" evidence="2">
    <location>
        <begin position="139"/>
        <end position="335"/>
    </location>
</feature>
<evidence type="ECO:0000313" key="3">
    <source>
        <dbReference type="EMBL" id="MBB6691726.1"/>
    </source>
</evidence>
<evidence type="ECO:0000259" key="2">
    <source>
        <dbReference type="PROSITE" id="PS51832"/>
    </source>
</evidence>
<dbReference type="RefSeq" id="WP_185135720.1">
    <property type="nucleotide sequence ID" value="NZ_BORM01000008.1"/>
</dbReference>
<dbReference type="AlphaFoldDB" id="A0A841TTW7"/>
<dbReference type="SUPFAM" id="SSF109604">
    <property type="entry name" value="HD-domain/PDEase-like"/>
    <property type="match status" value="1"/>
</dbReference>
<dbReference type="PANTHER" id="PTHR43155">
    <property type="entry name" value="CYCLIC DI-GMP PHOSPHODIESTERASE PA4108-RELATED"/>
    <property type="match status" value="1"/>
</dbReference>
<dbReference type="InterPro" id="IPR003607">
    <property type="entry name" value="HD/PDEase_dom"/>
</dbReference>
<dbReference type="InterPro" id="IPR037522">
    <property type="entry name" value="HD_GYP_dom"/>
</dbReference>
<gene>
    <name evidence="3" type="ORF">H7B90_09975</name>
</gene>
<proteinExistence type="predicted"/>
<evidence type="ECO:0000256" key="1">
    <source>
        <dbReference type="SAM" id="MobiDB-lite"/>
    </source>
</evidence>
<name>A0A841TTW7_9BACL</name>
<dbReference type="SMART" id="SM00471">
    <property type="entry name" value="HDc"/>
    <property type="match status" value="1"/>
</dbReference>
<keyword evidence="4" id="KW-1185">Reference proteome</keyword>
<dbReference type="PANTHER" id="PTHR43155:SF2">
    <property type="entry name" value="CYCLIC DI-GMP PHOSPHODIESTERASE PA4108"/>
    <property type="match status" value="1"/>
</dbReference>
<comment type="caution">
    <text evidence="3">The sequence shown here is derived from an EMBL/GenBank/DDBJ whole genome shotgun (WGS) entry which is preliminary data.</text>
</comment>
<dbReference type="PROSITE" id="PS51832">
    <property type="entry name" value="HD_GYP"/>
    <property type="match status" value="1"/>
</dbReference>
<evidence type="ECO:0000313" key="4">
    <source>
        <dbReference type="Proteomes" id="UP000553776"/>
    </source>
</evidence>
<feature type="compositionally biased region" description="Low complexity" evidence="1">
    <location>
        <begin position="56"/>
        <end position="75"/>
    </location>
</feature>
<reference evidence="3 4" key="1">
    <citation type="submission" date="2020-08" db="EMBL/GenBank/DDBJ databases">
        <title>Cohnella phylogeny.</title>
        <authorList>
            <person name="Dunlap C."/>
        </authorList>
    </citation>
    <scope>NUCLEOTIDE SEQUENCE [LARGE SCALE GENOMIC DNA]</scope>
    <source>
        <strain evidence="3 4">DSM 25239</strain>
    </source>
</reference>
<sequence>MGEVQVQLLSEGDVLSRPVRGKNGLVMLEAGTVLTEQYIRRLRGLGVSHVSLEARGSASASGGRSGTAAAAATATVPEESVRPEAAAEAAAERLKNNDAARKEACEIVVKLAMSDQAAGRLAAGMMEDRFRRQFRGIVTEIVTQRAIAEELGVLLQTDRYLFDHSLQVALLSFVVGMAKSYDMASLYELTAGALLFDIGMTRLPASIVKSRTELTPTERAQVRKHTITGYEILSGIPGMPAAAARCALMHHERYRGNGYPFGLKHEDIPEYARIVGLADHYDALISPRHYRKPFTFGEAMEYLFAAGNYDFDLDLVQIFLRNVSMYPASVVVRLSNGQIGVVADVEHSLNHRPVVRIMREADGTKVAKPYEIDLLNYRDLVIVHAALEEYEKD</sequence>
<dbReference type="CDD" id="cd00077">
    <property type="entry name" value="HDc"/>
    <property type="match status" value="1"/>
</dbReference>
<dbReference type="EMBL" id="JACJVR010000035">
    <property type="protein sequence ID" value="MBB6691726.1"/>
    <property type="molecule type" value="Genomic_DNA"/>
</dbReference>
<protein>
    <submittedName>
        <fullName evidence="3">HD-GYP domain-containing protein</fullName>
    </submittedName>
</protein>
<organism evidence="3 4">
    <name type="scientific">Cohnella xylanilytica</name>
    <dbReference type="NCBI Taxonomy" id="557555"/>
    <lineage>
        <taxon>Bacteria</taxon>
        <taxon>Bacillati</taxon>
        <taxon>Bacillota</taxon>
        <taxon>Bacilli</taxon>
        <taxon>Bacillales</taxon>
        <taxon>Paenibacillaceae</taxon>
        <taxon>Cohnella</taxon>
    </lineage>
</organism>
<dbReference type="Gene3D" id="1.10.3210.10">
    <property type="entry name" value="Hypothetical protein af1432"/>
    <property type="match status" value="1"/>
</dbReference>
<dbReference type="Pfam" id="PF13487">
    <property type="entry name" value="HD_5"/>
    <property type="match status" value="1"/>
</dbReference>
<feature type="region of interest" description="Disordered" evidence="1">
    <location>
        <begin position="56"/>
        <end position="82"/>
    </location>
</feature>
<accession>A0A841TTW7</accession>